<dbReference type="EMBL" id="JAHUTI010019823">
    <property type="protein sequence ID" value="MED6238027.1"/>
    <property type="molecule type" value="Genomic_DNA"/>
</dbReference>
<keyword evidence="2" id="KW-1185">Reference proteome</keyword>
<gene>
    <name evidence="1" type="ORF">ATANTOWER_004886</name>
</gene>
<name>A0ABU7AIN5_9TELE</name>
<dbReference type="Proteomes" id="UP001345963">
    <property type="component" value="Unassembled WGS sequence"/>
</dbReference>
<accession>A0ABU7AIN5</accession>
<organism evidence="1 2">
    <name type="scientific">Ataeniobius toweri</name>
    <dbReference type="NCBI Taxonomy" id="208326"/>
    <lineage>
        <taxon>Eukaryota</taxon>
        <taxon>Metazoa</taxon>
        <taxon>Chordata</taxon>
        <taxon>Craniata</taxon>
        <taxon>Vertebrata</taxon>
        <taxon>Euteleostomi</taxon>
        <taxon>Actinopterygii</taxon>
        <taxon>Neopterygii</taxon>
        <taxon>Teleostei</taxon>
        <taxon>Neoteleostei</taxon>
        <taxon>Acanthomorphata</taxon>
        <taxon>Ovalentaria</taxon>
        <taxon>Atherinomorphae</taxon>
        <taxon>Cyprinodontiformes</taxon>
        <taxon>Goodeidae</taxon>
        <taxon>Ataeniobius</taxon>
    </lineage>
</organism>
<reference evidence="1 2" key="1">
    <citation type="submission" date="2021-07" db="EMBL/GenBank/DDBJ databases">
        <authorList>
            <person name="Palmer J.M."/>
        </authorList>
    </citation>
    <scope>NUCLEOTIDE SEQUENCE [LARGE SCALE GENOMIC DNA]</scope>
    <source>
        <strain evidence="1 2">AT_MEX2019</strain>
        <tissue evidence="1">Muscle</tissue>
    </source>
</reference>
<comment type="caution">
    <text evidence="1">The sequence shown here is derived from an EMBL/GenBank/DDBJ whole genome shotgun (WGS) entry which is preliminary data.</text>
</comment>
<evidence type="ECO:0000313" key="2">
    <source>
        <dbReference type="Proteomes" id="UP001345963"/>
    </source>
</evidence>
<evidence type="ECO:0000313" key="1">
    <source>
        <dbReference type="EMBL" id="MED6238027.1"/>
    </source>
</evidence>
<sequence>MCCGLYQDELQPKQAKQKIWARKSARRRGRILSCQPLCASLPTGDAPCCRQPLPDLTHTHINMPNVGITATSWHLTWPKGRWRRREDELFDGGSAIFEMIFSE</sequence>
<proteinExistence type="predicted"/>
<protein>
    <submittedName>
        <fullName evidence="1">Uncharacterized protein</fullName>
    </submittedName>
</protein>